<protein>
    <recommendedName>
        <fullName evidence="2">Cyclin-D1-binding protein 1-like N-terminal domain-containing protein</fullName>
    </recommendedName>
</protein>
<dbReference type="InterPro" id="IPR026907">
    <property type="entry name" value="GCIP-like"/>
</dbReference>
<feature type="region of interest" description="Disordered" evidence="1">
    <location>
        <begin position="193"/>
        <end position="217"/>
    </location>
</feature>
<evidence type="ECO:0000256" key="1">
    <source>
        <dbReference type="SAM" id="MobiDB-lite"/>
    </source>
</evidence>
<evidence type="ECO:0000313" key="4">
    <source>
        <dbReference type="Proteomes" id="UP001201163"/>
    </source>
</evidence>
<comment type="caution">
    <text evidence="3">The sequence shown here is derived from an EMBL/GenBank/DDBJ whole genome shotgun (WGS) entry which is preliminary data.</text>
</comment>
<dbReference type="AlphaFoldDB" id="A0AAD4LRL6"/>
<feature type="compositionally biased region" description="Acidic residues" evidence="1">
    <location>
        <begin position="193"/>
        <end position="210"/>
    </location>
</feature>
<gene>
    <name evidence="3" type="ORF">EDB92DRAFT_1825696</name>
</gene>
<dbReference type="InterPro" id="IPR049317">
    <property type="entry name" value="GCIP-like_N"/>
</dbReference>
<reference evidence="3" key="1">
    <citation type="submission" date="2022-01" db="EMBL/GenBank/DDBJ databases">
        <title>Comparative genomics reveals a dynamic genome evolution in the ectomycorrhizal milk-cap (Lactarius) mushrooms.</title>
        <authorList>
            <consortium name="DOE Joint Genome Institute"/>
            <person name="Lebreton A."/>
            <person name="Tang N."/>
            <person name="Kuo A."/>
            <person name="LaButti K."/>
            <person name="Drula E."/>
            <person name="Barry K."/>
            <person name="Clum A."/>
            <person name="Lipzen A."/>
            <person name="Mousain D."/>
            <person name="Ng V."/>
            <person name="Wang R."/>
            <person name="Wang X."/>
            <person name="Dai Y."/>
            <person name="Henrissat B."/>
            <person name="Grigoriev I.V."/>
            <person name="Guerin-Laguette A."/>
            <person name="Yu F."/>
            <person name="Martin F.M."/>
        </authorList>
    </citation>
    <scope>NUCLEOTIDE SEQUENCE</scope>
    <source>
        <strain evidence="3">QP</strain>
    </source>
</reference>
<dbReference type="EMBL" id="JAKELL010000001">
    <property type="protein sequence ID" value="KAH9001277.1"/>
    <property type="molecule type" value="Genomic_DNA"/>
</dbReference>
<evidence type="ECO:0000259" key="2">
    <source>
        <dbReference type="Pfam" id="PF13324"/>
    </source>
</evidence>
<dbReference type="Pfam" id="PF13324">
    <property type="entry name" value="GCIP_N"/>
    <property type="match status" value="1"/>
</dbReference>
<dbReference type="GO" id="GO:0005634">
    <property type="term" value="C:nucleus"/>
    <property type="evidence" value="ECO:0007669"/>
    <property type="project" value="TreeGrafter"/>
</dbReference>
<organism evidence="3 4">
    <name type="scientific">Lactarius akahatsu</name>
    <dbReference type="NCBI Taxonomy" id="416441"/>
    <lineage>
        <taxon>Eukaryota</taxon>
        <taxon>Fungi</taxon>
        <taxon>Dikarya</taxon>
        <taxon>Basidiomycota</taxon>
        <taxon>Agaricomycotina</taxon>
        <taxon>Agaricomycetes</taxon>
        <taxon>Russulales</taxon>
        <taxon>Russulaceae</taxon>
        <taxon>Lactarius</taxon>
    </lineage>
</organism>
<evidence type="ECO:0000313" key="3">
    <source>
        <dbReference type="EMBL" id="KAH9001277.1"/>
    </source>
</evidence>
<dbReference type="PANTHER" id="PTHR15492:SF1">
    <property type="entry name" value="CYCLIN-D1-BINDING PROTEIN 1"/>
    <property type="match status" value="1"/>
</dbReference>
<keyword evidence="4" id="KW-1185">Reference proteome</keyword>
<dbReference type="Gene3D" id="1.20.1420.10">
    <property type="entry name" value="Talin, central domain"/>
    <property type="match status" value="1"/>
</dbReference>
<dbReference type="PANTHER" id="PTHR15492">
    <property type="entry name" value="CYCLIN D1-BINDING PROTEIN 1"/>
    <property type="match status" value="1"/>
</dbReference>
<name>A0AAD4LRL6_9AGAM</name>
<accession>A0AAD4LRL6</accession>
<sequence>MSDPLKLLLPALAQTCTQSISAIRTAPDTQNIPLSTLRTDFLSLLSLIHSNTTKLSIALNPSSPAYSAAQRPLKDLITNSSTLASNASLFLPDVHGRTLTAEVHSIAKSVLTALEDLARAHLSLITRVPIEAASEEYLSKTGIVHELITQAKAGHPQGLSRTNLVAVRRRWLEHAETVSDAEAMLEFEAFASDDEDGKDSDGWDDPELDLGSDSGEQTAVQKEIAKKVRHSLLFSLIPVHVALPPDLACRAPRFGTP</sequence>
<dbReference type="Proteomes" id="UP001201163">
    <property type="component" value="Unassembled WGS sequence"/>
</dbReference>
<proteinExistence type="predicted"/>
<feature type="domain" description="Cyclin-D1-binding protein 1-like N-terminal" evidence="2">
    <location>
        <begin position="42"/>
        <end position="181"/>
    </location>
</feature>